<dbReference type="Pfam" id="PF13458">
    <property type="entry name" value="Peripla_BP_6"/>
    <property type="match status" value="1"/>
</dbReference>
<evidence type="ECO:0000313" key="6">
    <source>
        <dbReference type="Proteomes" id="UP000316988"/>
    </source>
</evidence>
<evidence type="ECO:0000256" key="1">
    <source>
        <dbReference type="ARBA" id="ARBA00010062"/>
    </source>
</evidence>
<dbReference type="PANTHER" id="PTHR47235:SF1">
    <property type="entry name" value="BLR6548 PROTEIN"/>
    <property type="match status" value="1"/>
</dbReference>
<dbReference type="InterPro" id="IPR028082">
    <property type="entry name" value="Peripla_BP_I"/>
</dbReference>
<evidence type="ECO:0000256" key="2">
    <source>
        <dbReference type="ARBA" id="ARBA00022729"/>
    </source>
</evidence>
<keyword evidence="6" id="KW-1185">Reference proteome</keyword>
<reference evidence="5 6" key="1">
    <citation type="submission" date="2019-07" db="EMBL/GenBank/DDBJ databases">
        <authorList>
            <person name="Zhao L.H."/>
        </authorList>
    </citation>
    <scope>NUCLEOTIDE SEQUENCE [LARGE SCALE GENOMIC DNA]</scope>
    <source>
        <strain evidence="5 6">Co35</strain>
    </source>
</reference>
<evidence type="ECO:0000259" key="4">
    <source>
        <dbReference type="Pfam" id="PF13458"/>
    </source>
</evidence>
<feature type="compositionally biased region" description="Polar residues" evidence="3">
    <location>
        <begin position="1"/>
        <end position="21"/>
    </location>
</feature>
<dbReference type="Proteomes" id="UP000316988">
    <property type="component" value="Unassembled WGS sequence"/>
</dbReference>
<name>A0A554S7Q6_9ACTN</name>
<feature type="domain" description="Leucine-binding protein" evidence="4">
    <location>
        <begin position="71"/>
        <end position="423"/>
    </location>
</feature>
<comment type="similarity">
    <text evidence="1">Belongs to the leucine-binding protein family.</text>
</comment>
<protein>
    <submittedName>
        <fullName evidence="5">ABC transporter substrate-binding protein</fullName>
    </submittedName>
</protein>
<keyword evidence="2" id="KW-0732">Signal</keyword>
<evidence type="ECO:0000256" key="3">
    <source>
        <dbReference type="SAM" id="MobiDB-lite"/>
    </source>
</evidence>
<proteinExistence type="inferred from homology"/>
<gene>
    <name evidence="5" type="ORF">FNM00_12215</name>
</gene>
<accession>A0A554S7Q6</accession>
<dbReference type="EMBL" id="VLNT01000009">
    <property type="protein sequence ID" value="TSD62389.1"/>
    <property type="molecule type" value="Genomic_DNA"/>
</dbReference>
<dbReference type="Gene3D" id="3.40.50.2300">
    <property type="match status" value="2"/>
</dbReference>
<sequence>MDSSATSRTISASGPSATSPIRVSARRAGLTKGDKMTRRLTAGALTLLAGSLILSACGSDGDPGADGDKEPIVVGIAGARVGAIANIGEGISEGIIDWFEMVNAEGGVNGREVEIVEVETEYEAPPAVEAFSRFQQDDAAVVVTQGTAITDALTPVATQNKIPLFFPGQGNLETVDGEAAPYVFPASPLYAHQASALVDYLIQENGPDTTFACLAWEAPAGREFCNGAADAAEKNFVGEVVFPARAADLAPQVNRLVDLGADVNLHSAVFGQATAAFKGLCEAAPDSIMGTWHWSVTKDAVEGAGKDCMEGMYATSMSTLTTDEPEAFTMLQDFWSESGEEPNPVALNNTVYSNGLYFATVLEEAIRLADDKVGDGPITGEDMKAALESITDFEGYGAACPITLTPKDHSGNRALNIYRVESGEFARVETCVVGPPVAGEPDVGQN</sequence>
<dbReference type="InterPro" id="IPR028081">
    <property type="entry name" value="Leu-bd"/>
</dbReference>
<feature type="region of interest" description="Disordered" evidence="3">
    <location>
        <begin position="1"/>
        <end position="28"/>
    </location>
</feature>
<comment type="caution">
    <text evidence="5">The sequence shown here is derived from an EMBL/GenBank/DDBJ whole genome shotgun (WGS) entry which is preliminary data.</text>
</comment>
<dbReference type="PANTHER" id="PTHR47235">
    <property type="entry name" value="BLR6548 PROTEIN"/>
    <property type="match status" value="1"/>
</dbReference>
<dbReference type="AlphaFoldDB" id="A0A554S7Q6"/>
<dbReference type="SUPFAM" id="SSF53822">
    <property type="entry name" value="Periplasmic binding protein-like I"/>
    <property type="match status" value="1"/>
</dbReference>
<evidence type="ECO:0000313" key="5">
    <source>
        <dbReference type="EMBL" id="TSD62389.1"/>
    </source>
</evidence>
<organism evidence="5 6">
    <name type="scientific">Aeromicrobium piscarium</name>
    <dbReference type="NCBI Taxonomy" id="2590901"/>
    <lineage>
        <taxon>Bacteria</taxon>
        <taxon>Bacillati</taxon>
        <taxon>Actinomycetota</taxon>
        <taxon>Actinomycetes</taxon>
        <taxon>Propionibacteriales</taxon>
        <taxon>Nocardioidaceae</taxon>
        <taxon>Aeromicrobium</taxon>
    </lineage>
</organism>
<dbReference type="OrthoDB" id="7337537at2"/>